<dbReference type="AlphaFoldDB" id="B4VU29"/>
<protein>
    <submittedName>
        <fullName evidence="9">Putative acyltransferase, putative</fullName>
    </submittedName>
</protein>
<dbReference type="RefSeq" id="WP_006102082.1">
    <property type="nucleotide sequence ID" value="NZ_DS989852.1"/>
</dbReference>
<dbReference type="InterPro" id="IPR002656">
    <property type="entry name" value="Acyl_transf_3_dom"/>
</dbReference>
<dbReference type="PANTHER" id="PTHR40074:SF2">
    <property type="entry name" value="O-ACETYLTRANSFERASE WECH"/>
    <property type="match status" value="1"/>
</dbReference>
<keyword evidence="6 7" id="KW-0472">Membrane</keyword>
<evidence type="ECO:0000256" key="2">
    <source>
        <dbReference type="ARBA" id="ARBA00007400"/>
    </source>
</evidence>
<evidence type="ECO:0000256" key="6">
    <source>
        <dbReference type="ARBA" id="ARBA00023136"/>
    </source>
</evidence>
<sequence>MANISKQTQTTFATKQRVQWVDYAKGIGIFLVVFGHTLRGLVNSSILDASTIIISIDQWIYAFHMPLFFCLSGLFIERSASKPLRDFVVSKLKVIAYPYFVWSVFQTILQAIAGSYTNNPIPLTNLWRIVYQPVMQYWFLYTLFVIMLVYAIVHKLNVSPRVFLILAILFYLTQIVDVHLGSWEVLYSVRRYAIYLALGAVVGSSRLMSQLSQWKTKTLLIVIIGGFCAVGLAVGFNLMAVKLLTPIVAIFGIAASVALAIFLDRFNRNGFVKQWGSFSLEIYVAHTIASASLRIFLQYVFGFTEPIAHLILGTVVGIYAPIALYRICQRSRLRYMFRLV</sequence>
<feature type="transmembrane region" description="Helical" evidence="7">
    <location>
        <begin position="307"/>
        <end position="328"/>
    </location>
</feature>
<feature type="transmembrane region" description="Helical" evidence="7">
    <location>
        <begin position="192"/>
        <end position="208"/>
    </location>
</feature>
<dbReference type="Proteomes" id="UP000003835">
    <property type="component" value="Unassembled WGS sequence"/>
</dbReference>
<gene>
    <name evidence="9" type="ORF">MC7420_6227</name>
</gene>
<organism evidence="9 10">
    <name type="scientific">Coleofasciculus chthonoplastes PCC 7420</name>
    <dbReference type="NCBI Taxonomy" id="118168"/>
    <lineage>
        <taxon>Bacteria</taxon>
        <taxon>Bacillati</taxon>
        <taxon>Cyanobacteriota</taxon>
        <taxon>Cyanophyceae</taxon>
        <taxon>Coleofasciculales</taxon>
        <taxon>Coleofasciculaceae</taxon>
        <taxon>Coleofasciculus</taxon>
    </lineage>
</organism>
<evidence type="ECO:0000256" key="4">
    <source>
        <dbReference type="ARBA" id="ARBA00022692"/>
    </source>
</evidence>
<dbReference type="STRING" id="118168.MC7420_6227"/>
<feature type="transmembrane region" description="Helical" evidence="7">
    <location>
        <begin position="162"/>
        <end position="180"/>
    </location>
</feature>
<feature type="transmembrane region" description="Helical" evidence="7">
    <location>
        <begin position="58"/>
        <end position="76"/>
    </location>
</feature>
<feature type="domain" description="Acyltransferase 3" evidence="8">
    <location>
        <begin position="19"/>
        <end position="326"/>
    </location>
</feature>
<accession>B4VU29</accession>
<dbReference type="GO" id="GO:0016413">
    <property type="term" value="F:O-acetyltransferase activity"/>
    <property type="evidence" value="ECO:0007669"/>
    <property type="project" value="TreeGrafter"/>
</dbReference>
<evidence type="ECO:0000313" key="10">
    <source>
        <dbReference type="Proteomes" id="UP000003835"/>
    </source>
</evidence>
<keyword evidence="5 7" id="KW-1133">Transmembrane helix</keyword>
<dbReference type="Pfam" id="PF01757">
    <property type="entry name" value="Acyl_transf_3"/>
    <property type="match status" value="1"/>
</dbReference>
<keyword evidence="9" id="KW-0808">Transferase</keyword>
<comment type="similarity">
    <text evidence="2">Belongs to the acyltransferase 3 family.</text>
</comment>
<evidence type="ECO:0000313" key="9">
    <source>
        <dbReference type="EMBL" id="EDX74749.1"/>
    </source>
</evidence>
<keyword evidence="3" id="KW-1003">Cell membrane</keyword>
<evidence type="ECO:0000259" key="8">
    <source>
        <dbReference type="Pfam" id="PF01757"/>
    </source>
</evidence>
<keyword evidence="10" id="KW-1185">Reference proteome</keyword>
<evidence type="ECO:0000256" key="3">
    <source>
        <dbReference type="ARBA" id="ARBA00022475"/>
    </source>
</evidence>
<reference evidence="9 10" key="1">
    <citation type="submission" date="2008-07" db="EMBL/GenBank/DDBJ databases">
        <authorList>
            <person name="Tandeau de Marsac N."/>
            <person name="Ferriera S."/>
            <person name="Johnson J."/>
            <person name="Kravitz S."/>
            <person name="Beeson K."/>
            <person name="Sutton G."/>
            <person name="Rogers Y.-H."/>
            <person name="Friedman R."/>
            <person name="Frazier M."/>
            <person name="Venter J.C."/>
        </authorList>
    </citation>
    <scope>NUCLEOTIDE SEQUENCE [LARGE SCALE GENOMIC DNA]</scope>
    <source>
        <strain evidence="9 10">PCC 7420</strain>
    </source>
</reference>
<feature type="transmembrane region" description="Helical" evidence="7">
    <location>
        <begin position="247"/>
        <end position="266"/>
    </location>
</feature>
<name>B4VU29_9CYAN</name>
<feature type="transmembrane region" description="Helical" evidence="7">
    <location>
        <begin position="278"/>
        <end position="301"/>
    </location>
</feature>
<dbReference type="PANTHER" id="PTHR40074">
    <property type="entry name" value="O-ACETYLTRANSFERASE WECH"/>
    <property type="match status" value="1"/>
</dbReference>
<feature type="transmembrane region" description="Helical" evidence="7">
    <location>
        <begin position="97"/>
        <end position="116"/>
    </location>
</feature>
<dbReference type="EMBL" id="DS989852">
    <property type="protein sequence ID" value="EDX74749.1"/>
    <property type="molecule type" value="Genomic_DNA"/>
</dbReference>
<evidence type="ECO:0000256" key="5">
    <source>
        <dbReference type="ARBA" id="ARBA00022989"/>
    </source>
</evidence>
<dbReference type="eggNOG" id="COG4763">
    <property type="taxonomic scope" value="Bacteria"/>
</dbReference>
<feature type="transmembrane region" description="Helical" evidence="7">
    <location>
        <begin position="20"/>
        <end position="38"/>
    </location>
</feature>
<proteinExistence type="inferred from homology"/>
<dbReference type="GO" id="GO:0005886">
    <property type="term" value="C:plasma membrane"/>
    <property type="evidence" value="ECO:0007669"/>
    <property type="project" value="UniProtKB-SubCell"/>
</dbReference>
<dbReference type="OrthoDB" id="6623990at2"/>
<evidence type="ECO:0000256" key="1">
    <source>
        <dbReference type="ARBA" id="ARBA00004651"/>
    </source>
</evidence>
<keyword evidence="4 7" id="KW-0812">Transmembrane</keyword>
<feature type="transmembrane region" description="Helical" evidence="7">
    <location>
        <begin position="220"/>
        <end position="241"/>
    </location>
</feature>
<dbReference type="GO" id="GO:0009246">
    <property type="term" value="P:enterobacterial common antigen biosynthetic process"/>
    <property type="evidence" value="ECO:0007669"/>
    <property type="project" value="TreeGrafter"/>
</dbReference>
<feature type="transmembrane region" description="Helical" evidence="7">
    <location>
        <begin position="136"/>
        <end position="153"/>
    </location>
</feature>
<comment type="subcellular location">
    <subcellularLocation>
        <location evidence="1">Cell membrane</location>
        <topology evidence="1">Multi-pass membrane protein</topology>
    </subcellularLocation>
</comment>
<dbReference type="HOGENOM" id="CLU_023915_6_0_3"/>
<evidence type="ECO:0000256" key="7">
    <source>
        <dbReference type="SAM" id="Phobius"/>
    </source>
</evidence>
<keyword evidence="9" id="KW-0012">Acyltransferase</keyword>